<dbReference type="HOGENOM" id="CLU_1602203_0_0_1"/>
<sequence length="166" mass="19355">MTPATYSRGWYCLASIGEKAIGPVKACFPSVGNTLALRLMMQYDLLPHLQIVDKITRSFLRLLCSWALSQKQNKRGEREREREREREKKFWHTTDHQSWWWSLLPWHEYLHPLREQNKGHQTESQADKSGLNYSNSPCKDENWVPGGGMLHTGPPFTGIWRHAAHS</sequence>
<feature type="region of interest" description="Disordered" evidence="1">
    <location>
        <begin position="117"/>
        <end position="138"/>
    </location>
</feature>
<evidence type="ECO:0000313" key="2">
    <source>
        <dbReference type="EMBL" id="AAQ96264.1"/>
    </source>
</evidence>
<reference evidence="3" key="3">
    <citation type="submission" date="2005-07" db="EMBL/GenBank/DDBJ databases">
        <authorList>
            <person name="Mural R.J."/>
            <person name="Li P.W."/>
            <person name="Adams M.D."/>
            <person name="Amanatides P.G."/>
            <person name="Baden-Tillson H."/>
            <person name="Barnstead M."/>
            <person name="Chin S.H."/>
            <person name="Dew I."/>
            <person name="Evans C.A."/>
            <person name="Ferriera S."/>
            <person name="Flanigan M."/>
            <person name="Fosler C."/>
            <person name="Glodek A."/>
            <person name="Gu Z."/>
            <person name="Holt R.A."/>
            <person name="Jennings D."/>
            <person name="Kraft C.L."/>
            <person name="Lu F."/>
            <person name="Nguyen T."/>
            <person name="Nusskern D.R."/>
            <person name="Pfannkoch C.M."/>
            <person name="Sitter C."/>
            <person name="Sutton G.G."/>
            <person name="Venter J.C."/>
            <person name="Wang Z."/>
            <person name="Woodage T."/>
            <person name="Zheng X.H."/>
            <person name="Zhong F."/>
        </authorList>
    </citation>
    <scope>NUCLEOTIDE SEQUENCE</scope>
    <source>
        <strain evidence="3">BN</strain>
    </source>
</reference>
<reference evidence="3" key="2">
    <citation type="journal article" date="2005" name="Genome Res.">
        <title>Gene and alternative splicing annotation with AIR.</title>
        <authorList>
            <person name="Florea L."/>
            <person name="Di Francesco V."/>
            <person name="Miller J."/>
            <person name="Turner R."/>
            <person name="Yao A."/>
            <person name="Harris M."/>
            <person name="Walenz B."/>
            <person name="Mobarry C."/>
            <person name="Merkulov G.V."/>
            <person name="Charlab R."/>
            <person name="Dew I."/>
            <person name="Deng Z."/>
            <person name="Istrail S."/>
            <person name="Li P."/>
            <person name="Sutton G."/>
        </authorList>
    </citation>
    <scope>NUCLEOTIDE SEQUENCE</scope>
    <source>
        <strain evidence="3">BN</strain>
    </source>
</reference>
<dbReference type="EMBL" id="AY383706">
    <property type="protein sequence ID" value="AAQ96264.1"/>
    <property type="molecule type" value="mRNA"/>
</dbReference>
<accession>F7EYW9</accession>
<proteinExistence type="evidence at transcript level"/>
<name>F7EYW9_RAT</name>
<gene>
    <name evidence="3" type="ORF">rCG_65857</name>
</gene>
<reference evidence="2" key="1">
    <citation type="submission" date="2003-09" db="EMBL/GenBank/DDBJ databases">
        <title>Liver regeneration after PH.</title>
        <authorList>
            <person name="Xu C.S."/>
            <person name="Chang C.F."/>
            <person name="Han H.P."/>
            <person name="Wang G.P."/>
            <person name="Chai L.Q."/>
            <person name="Yuan J.Y."/>
            <person name="Yang K.J."/>
            <person name="Zhao L.F."/>
            <person name="Ma H."/>
            <person name="Wang L."/>
            <person name="Wang S.F."/>
            <person name="Xing X.K."/>
            <person name="Shen G.M."/>
            <person name="Shi J.B."/>
            <person name="Rahman S."/>
            <person name="Wang Q.N."/>
            <person name="Zhang J.B."/>
        </authorList>
    </citation>
    <scope>NUCLEOTIDE SEQUENCE</scope>
    <source>
        <strain evidence="2">Sprague-Dawley</strain>
    </source>
</reference>
<organism evidence="2">
    <name type="scientific">Rattus norvegicus</name>
    <name type="common">Rat</name>
    <dbReference type="NCBI Taxonomy" id="10116"/>
    <lineage>
        <taxon>Eukaryota</taxon>
        <taxon>Metazoa</taxon>
        <taxon>Chordata</taxon>
        <taxon>Craniata</taxon>
        <taxon>Vertebrata</taxon>
        <taxon>Euteleostomi</taxon>
        <taxon>Mammalia</taxon>
        <taxon>Eutheria</taxon>
        <taxon>Euarchontoglires</taxon>
        <taxon>Glires</taxon>
        <taxon>Rodentia</taxon>
        <taxon>Myomorpha</taxon>
        <taxon>Muroidea</taxon>
        <taxon>Muridae</taxon>
        <taxon>Murinae</taxon>
        <taxon>Rattus</taxon>
    </lineage>
</organism>
<dbReference type="EMBL" id="CH473982">
    <property type="protein sequence ID" value="EDL81677.1"/>
    <property type="molecule type" value="Genomic_DNA"/>
</dbReference>
<dbReference type="AlphaFoldDB" id="F7EYW9"/>
<dbReference type="Proteomes" id="UP000234681">
    <property type="component" value="Chromosome 6"/>
</dbReference>
<evidence type="ECO:0000313" key="3">
    <source>
        <dbReference type="EMBL" id="EDL81677.1"/>
    </source>
</evidence>
<protein>
    <submittedName>
        <fullName evidence="2">LRRGT00051</fullName>
    </submittedName>
    <submittedName>
        <fullName evidence="3">RCG65857</fullName>
    </submittedName>
</protein>
<evidence type="ECO:0000256" key="1">
    <source>
        <dbReference type="SAM" id="MobiDB-lite"/>
    </source>
</evidence>